<evidence type="ECO:0000313" key="2">
    <source>
        <dbReference type="EMBL" id="BAL22090.1"/>
    </source>
</evidence>
<feature type="domain" description="Type IV secretion system coupling protein TraD DNA-binding" evidence="1">
    <location>
        <begin position="20"/>
        <end position="111"/>
    </location>
</feature>
<dbReference type="InterPro" id="IPR019476">
    <property type="entry name" value="T4SS_TraD_DNA-bd"/>
</dbReference>
<dbReference type="Pfam" id="PF10412">
    <property type="entry name" value="TrwB_AAD_bind"/>
    <property type="match status" value="1"/>
</dbReference>
<name>A0AB33HLZ8_MYCPM</name>
<dbReference type="Proteomes" id="UP000007105">
    <property type="component" value="Chromosome"/>
</dbReference>
<dbReference type="RefSeq" id="WP_010874869.1">
    <property type="nucleotide sequence ID" value="NC_016807.1"/>
</dbReference>
<protein>
    <recommendedName>
        <fullName evidence="1">Type IV secretion system coupling protein TraD DNA-binding domain-containing protein</fullName>
    </recommendedName>
</protein>
<dbReference type="KEGG" id="mpm:MPNA5130"/>
<dbReference type="GeneID" id="66608812"/>
<dbReference type="EMBL" id="AP012303">
    <property type="protein sequence ID" value="BAL22090.1"/>
    <property type="molecule type" value="Genomic_DNA"/>
</dbReference>
<sequence length="150" mass="16844">MYDMINAKYLGKLIFLDFGQTITSLEETSDNSTFFIADEFGNFGSHYVGVVLEQVRSFNTVVILSYQSFANLRNIGGDNFKSQIINNTSTLIAHRLIDMMEAEEVANLYGVDITCASEIKSLKVGQALVRSISSYYGEIKDWLVQQIDKS</sequence>
<evidence type="ECO:0000313" key="3">
    <source>
        <dbReference type="Proteomes" id="UP000007105"/>
    </source>
</evidence>
<reference evidence="3" key="1">
    <citation type="journal article" date="2012" name="J. Bacteriol.">
        <title>Complete genome sequence of Mycoplasma pneumoniae type 2a strain 309, isolated in Japan.</title>
        <authorList>
            <person name="Kenri T."/>
            <person name="Horino A."/>
            <person name="Matsui M."/>
            <person name="Sasaki Y."/>
            <person name="Suzuki S."/>
            <person name="Narita M."/>
            <person name="Ohya H."/>
            <person name="Okazaki N."/>
            <person name="Shibayama K."/>
        </authorList>
    </citation>
    <scope>NUCLEOTIDE SEQUENCE [LARGE SCALE GENOMIC DNA]</scope>
    <source>
        <strain evidence="3">309</strain>
    </source>
</reference>
<dbReference type="SMR" id="A0AB33HLZ8"/>
<dbReference type="SUPFAM" id="SSF52540">
    <property type="entry name" value="P-loop containing nucleoside triphosphate hydrolases"/>
    <property type="match status" value="1"/>
</dbReference>
<accession>A0AB33HLZ8</accession>
<proteinExistence type="predicted"/>
<gene>
    <name evidence="2" type="ORF">MPNA5130</name>
</gene>
<evidence type="ECO:0000259" key="1">
    <source>
        <dbReference type="Pfam" id="PF10412"/>
    </source>
</evidence>
<dbReference type="Gene3D" id="3.40.50.300">
    <property type="entry name" value="P-loop containing nucleotide triphosphate hydrolases"/>
    <property type="match status" value="1"/>
</dbReference>
<organism evidence="2 3">
    <name type="scientific">Mycoplasmoides pneumoniae 309</name>
    <dbReference type="NCBI Taxonomy" id="1112856"/>
    <lineage>
        <taxon>Bacteria</taxon>
        <taxon>Bacillati</taxon>
        <taxon>Mycoplasmatota</taxon>
        <taxon>Mycoplasmoidales</taxon>
        <taxon>Mycoplasmoidaceae</taxon>
        <taxon>Mycoplasmoides</taxon>
    </lineage>
</organism>
<dbReference type="AlphaFoldDB" id="A0AB33HLZ8"/>
<dbReference type="InterPro" id="IPR027417">
    <property type="entry name" value="P-loop_NTPase"/>
</dbReference>